<evidence type="ECO:0000313" key="10">
    <source>
        <dbReference type="Proteomes" id="UP001597361"/>
    </source>
</evidence>
<evidence type="ECO:0000256" key="7">
    <source>
        <dbReference type="ARBA" id="ARBA00033711"/>
    </source>
</evidence>
<name>A0ABW4VRA2_9BACT</name>
<comment type="cofactor">
    <cofactor evidence="1 8">
        <name>Mg(2+)</name>
        <dbReference type="ChEBI" id="CHEBI:18420"/>
    </cofactor>
</comment>
<evidence type="ECO:0000313" key="9">
    <source>
        <dbReference type="EMBL" id="MFD2037277.1"/>
    </source>
</evidence>
<dbReference type="EC" id="3.1.3.71" evidence="3 8"/>
<dbReference type="PANTHER" id="PTHR37311:SF1">
    <property type="entry name" value="2-PHOSPHOSULFOLACTATE PHOSPHATASE-RELATED"/>
    <property type="match status" value="1"/>
</dbReference>
<accession>A0ABW4VRA2</accession>
<organism evidence="9 10">
    <name type="scientific">Belliella marina</name>
    <dbReference type="NCBI Taxonomy" id="1644146"/>
    <lineage>
        <taxon>Bacteria</taxon>
        <taxon>Pseudomonadati</taxon>
        <taxon>Bacteroidota</taxon>
        <taxon>Cytophagia</taxon>
        <taxon>Cytophagales</taxon>
        <taxon>Cyclobacteriaceae</taxon>
        <taxon>Belliella</taxon>
    </lineage>
</organism>
<evidence type="ECO:0000256" key="8">
    <source>
        <dbReference type="HAMAP-Rule" id="MF_00490"/>
    </source>
</evidence>
<evidence type="ECO:0000256" key="1">
    <source>
        <dbReference type="ARBA" id="ARBA00001946"/>
    </source>
</evidence>
<reference evidence="10" key="1">
    <citation type="journal article" date="2019" name="Int. J. Syst. Evol. Microbiol.">
        <title>The Global Catalogue of Microorganisms (GCM) 10K type strain sequencing project: providing services to taxonomists for standard genome sequencing and annotation.</title>
        <authorList>
            <consortium name="The Broad Institute Genomics Platform"/>
            <consortium name="The Broad Institute Genome Sequencing Center for Infectious Disease"/>
            <person name="Wu L."/>
            <person name="Ma J."/>
        </authorList>
    </citation>
    <scope>NUCLEOTIDE SEQUENCE [LARGE SCALE GENOMIC DNA]</scope>
    <source>
        <strain evidence="10">CGMCC 1.15180</strain>
    </source>
</reference>
<dbReference type="HAMAP" id="MF_00490">
    <property type="entry name" value="ComB"/>
    <property type="match status" value="1"/>
</dbReference>
<evidence type="ECO:0000256" key="4">
    <source>
        <dbReference type="ARBA" id="ARBA00021948"/>
    </source>
</evidence>
<dbReference type="RefSeq" id="WP_376889015.1">
    <property type="nucleotide sequence ID" value="NZ_JBHUHR010000046.1"/>
</dbReference>
<comment type="caution">
    <text evidence="9">The sequence shown here is derived from an EMBL/GenBank/DDBJ whole genome shotgun (WGS) entry which is preliminary data.</text>
</comment>
<comment type="similarity">
    <text evidence="2 8">Belongs to the ComB family.</text>
</comment>
<dbReference type="EMBL" id="JBHUHR010000046">
    <property type="protein sequence ID" value="MFD2037277.1"/>
    <property type="molecule type" value="Genomic_DNA"/>
</dbReference>
<dbReference type="Gene3D" id="3.90.1560.10">
    <property type="entry name" value="ComB-like"/>
    <property type="match status" value="1"/>
</dbReference>
<keyword evidence="6 8" id="KW-0460">Magnesium</keyword>
<proteinExistence type="inferred from homology"/>
<sequence length="241" mass="26328">MTKKIEICFSPELIHLHQLEDKIVVVVDIFRATTTMITGLANGVESITPVADLETCRMMAQSGYIIAGERNGIIAEGFELGNSPLAHLDSAYAGKKVAMTTTNGTVAIEKSKTNSSEVLIGAFVNLNATAEYLKTKDNDILIHCAGWKGKFNLEDSLYAGALVSLLSEDFGYECDGAIAMKALYESNKPYLKDFLSQASHAKRLQNHNIEEDIDFCLTIDKYDIIGKLENQVLVSQKVGGN</sequence>
<keyword evidence="10" id="KW-1185">Reference proteome</keyword>
<protein>
    <recommendedName>
        <fullName evidence="4 8">Probable 2-phosphosulfolactate phosphatase</fullName>
        <ecNumber evidence="3 8">3.1.3.71</ecNumber>
    </recommendedName>
</protein>
<dbReference type="InterPro" id="IPR005238">
    <property type="entry name" value="ComB-like"/>
</dbReference>
<dbReference type="Proteomes" id="UP001597361">
    <property type="component" value="Unassembled WGS sequence"/>
</dbReference>
<comment type="catalytic activity">
    <reaction evidence="7 8">
        <text>(2R)-O-phospho-3-sulfolactate + H2O = (2R)-3-sulfolactate + phosphate</text>
        <dbReference type="Rhea" id="RHEA:23416"/>
        <dbReference type="ChEBI" id="CHEBI:15377"/>
        <dbReference type="ChEBI" id="CHEBI:15597"/>
        <dbReference type="ChEBI" id="CHEBI:43474"/>
        <dbReference type="ChEBI" id="CHEBI:58738"/>
        <dbReference type="EC" id="3.1.3.71"/>
    </reaction>
</comment>
<gene>
    <name evidence="8" type="primary">comB</name>
    <name evidence="9" type="ORF">ACFSKL_20940</name>
</gene>
<evidence type="ECO:0000256" key="5">
    <source>
        <dbReference type="ARBA" id="ARBA00022801"/>
    </source>
</evidence>
<dbReference type="Pfam" id="PF04029">
    <property type="entry name" value="2-ph_phosp"/>
    <property type="match status" value="1"/>
</dbReference>
<evidence type="ECO:0000256" key="2">
    <source>
        <dbReference type="ARBA" id="ARBA00009997"/>
    </source>
</evidence>
<keyword evidence="5 8" id="KW-0378">Hydrolase</keyword>
<evidence type="ECO:0000256" key="6">
    <source>
        <dbReference type="ARBA" id="ARBA00022842"/>
    </source>
</evidence>
<dbReference type="SUPFAM" id="SSF142823">
    <property type="entry name" value="ComB-like"/>
    <property type="match status" value="1"/>
</dbReference>
<dbReference type="PANTHER" id="PTHR37311">
    <property type="entry name" value="2-PHOSPHOSULFOLACTATE PHOSPHATASE-RELATED"/>
    <property type="match status" value="1"/>
</dbReference>
<evidence type="ECO:0000256" key="3">
    <source>
        <dbReference type="ARBA" id="ARBA00012953"/>
    </source>
</evidence>
<dbReference type="InterPro" id="IPR036702">
    <property type="entry name" value="ComB-like_sf"/>
</dbReference>